<accession>A0A2S7DDL3</accession>
<dbReference type="Proteomes" id="UP000239561">
    <property type="component" value="Unassembled WGS sequence"/>
</dbReference>
<protein>
    <submittedName>
        <fullName evidence="1">Uncharacterized protein</fullName>
    </submittedName>
</protein>
<dbReference type="EMBL" id="MDED01000057">
    <property type="protein sequence ID" value="PPU71916.1"/>
    <property type="molecule type" value="Genomic_DNA"/>
</dbReference>
<name>A0A2S7DDL3_9XANT</name>
<proteinExistence type="predicted"/>
<comment type="caution">
    <text evidence="1">The sequence shown here is derived from an EMBL/GenBank/DDBJ whole genome shotgun (WGS) entry which is preliminary data.</text>
</comment>
<gene>
    <name evidence="1" type="ORF">XcuCFBP2542_17720</name>
</gene>
<organism evidence="1 2">
    <name type="scientific">Xanthomonas cucurbitae</name>
    <dbReference type="NCBI Taxonomy" id="56453"/>
    <lineage>
        <taxon>Bacteria</taxon>
        <taxon>Pseudomonadati</taxon>
        <taxon>Pseudomonadota</taxon>
        <taxon>Gammaproteobacteria</taxon>
        <taxon>Lysobacterales</taxon>
        <taxon>Lysobacteraceae</taxon>
        <taxon>Xanthomonas</taxon>
    </lineage>
</organism>
<sequence length="108" mass="12113">MLLYRIIVIDPEQARDFQVAADVERSTGEYRVLGTQGAQDHQAGGAMRRCDGVSADPSFCNPALHLKIAIYNNQRRRRHACLCVGVQFGEVAKIEASQRDIAFDIEHR</sequence>
<evidence type="ECO:0000313" key="1">
    <source>
        <dbReference type="EMBL" id="PPU71916.1"/>
    </source>
</evidence>
<dbReference type="AlphaFoldDB" id="A0A2S7DDL3"/>
<reference evidence="1 2" key="1">
    <citation type="submission" date="2016-08" db="EMBL/GenBank/DDBJ databases">
        <authorList>
            <person name="Seilhamer J.J."/>
        </authorList>
    </citation>
    <scope>NUCLEOTIDE SEQUENCE [LARGE SCALE GENOMIC DNA]</scope>
    <source>
        <strain evidence="1 2">CFBP2542</strain>
    </source>
</reference>
<evidence type="ECO:0000313" key="2">
    <source>
        <dbReference type="Proteomes" id="UP000239561"/>
    </source>
</evidence>